<evidence type="ECO:0000256" key="7">
    <source>
        <dbReference type="ARBA" id="ARBA00022842"/>
    </source>
</evidence>
<keyword evidence="3 10" id="KW-0285">Flavoprotein</keyword>
<dbReference type="AlphaFoldDB" id="A0A4R8G9Z2"/>
<comment type="similarity">
    <text evidence="10">Belongs to the ApbE family.</text>
</comment>
<evidence type="ECO:0000256" key="5">
    <source>
        <dbReference type="ARBA" id="ARBA00022723"/>
    </source>
</evidence>
<evidence type="ECO:0000256" key="3">
    <source>
        <dbReference type="ARBA" id="ARBA00022630"/>
    </source>
</evidence>
<dbReference type="Proteomes" id="UP000295484">
    <property type="component" value="Unassembled WGS sequence"/>
</dbReference>
<keyword evidence="7 10" id="KW-0460">Magnesium</keyword>
<gene>
    <name evidence="12" type="ORF">EV657_10291</name>
</gene>
<organism evidence="12 13">
    <name type="scientific">Rhodovulum visakhapatnamense</name>
    <dbReference type="NCBI Taxonomy" id="364297"/>
    <lineage>
        <taxon>Bacteria</taxon>
        <taxon>Pseudomonadati</taxon>
        <taxon>Pseudomonadota</taxon>
        <taxon>Alphaproteobacteria</taxon>
        <taxon>Rhodobacterales</taxon>
        <taxon>Paracoccaceae</taxon>
        <taxon>Rhodovulum</taxon>
    </lineage>
</organism>
<feature type="binding site" evidence="11">
    <location>
        <position position="273"/>
    </location>
    <ligand>
        <name>Mg(2+)</name>
        <dbReference type="ChEBI" id="CHEBI:18420"/>
    </ligand>
</feature>
<comment type="caution">
    <text evidence="12">The sequence shown here is derived from an EMBL/GenBank/DDBJ whole genome shotgun (WGS) entry which is preliminary data.</text>
</comment>
<dbReference type="SUPFAM" id="SSF143631">
    <property type="entry name" value="ApbE-like"/>
    <property type="match status" value="1"/>
</dbReference>
<reference evidence="12 13" key="1">
    <citation type="submission" date="2019-03" db="EMBL/GenBank/DDBJ databases">
        <title>Genomic Encyclopedia of Type Strains, Phase IV (KMG-IV): sequencing the most valuable type-strain genomes for metagenomic binning, comparative biology and taxonomic classification.</title>
        <authorList>
            <person name="Goeker M."/>
        </authorList>
    </citation>
    <scope>NUCLEOTIDE SEQUENCE [LARGE SCALE GENOMIC DNA]</scope>
    <source>
        <strain evidence="12 13">JA181</strain>
    </source>
</reference>
<dbReference type="InterPro" id="IPR024932">
    <property type="entry name" value="ApbE"/>
</dbReference>
<keyword evidence="12" id="KW-0449">Lipoprotein</keyword>
<evidence type="ECO:0000256" key="2">
    <source>
        <dbReference type="ARBA" id="ARBA00016337"/>
    </source>
</evidence>
<dbReference type="Gene3D" id="3.10.520.10">
    <property type="entry name" value="ApbE-like domains"/>
    <property type="match status" value="1"/>
</dbReference>
<dbReference type="Pfam" id="PF02424">
    <property type="entry name" value="ApbE"/>
    <property type="match status" value="1"/>
</dbReference>
<dbReference type="EMBL" id="SOEB01000002">
    <property type="protein sequence ID" value="TDX33216.1"/>
    <property type="molecule type" value="Genomic_DNA"/>
</dbReference>
<keyword evidence="6 10" id="KW-0274">FAD</keyword>
<accession>A0A4R8G9Z2</accession>
<comment type="catalytic activity">
    <reaction evidence="9 10">
        <text>L-threonyl-[protein] + FAD = FMN-L-threonyl-[protein] + AMP + H(+)</text>
        <dbReference type="Rhea" id="RHEA:36847"/>
        <dbReference type="Rhea" id="RHEA-COMP:11060"/>
        <dbReference type="Rhea" id="RHEA-COMP:11061"/>
        <dbReference type="ChEBI" id="CHEBI:15378"/>
        <dbReference type="ChEBI" id="CHEBI:30013"/>
        <dbReference type="ChEBI" id="CHEBI:57692"/>
        <dbReference type="ChEBI" id="CHEBI:74257"/>
        <dbReference type="ChEBI" id="CHEBI:456215"/>
        <dbReference type="EC" id="2.7.1.180"/>
    </reaction>
</comment>
<evidence type="ECO:0000256" key="4">
    <source>
        <dbReference type="ARBA" id="ARBA00022679"/>
    </source>
</evidence>
<proteinExistence type="inferred from homology"/>
<dbReference type="GO" id="GO:0046872">
    <property type="term" value="F:metal ion binding"/>
    <property type="evidence" value="ECO:0007669"/>
    <property type="project" value="UniProtKB-UniRule"/>
</dbReference>
<dbReference type="PIRSF" id="PIRSF006268">
    <property type="entry name" value="ApbE"/>
    <property type="match status" value="1"/>
</dbReference>
<evidence type="ECO:0000256" key="11">
    <source>
        <dbReference type="PIRSR" id="PIRSR006268-2"/>
    </source>
</evidence>
<dbReference type="PANTHER" id="PTHR30040:SF2">
    <property type="entry name" value="FAD:PROTEIN FMN TRANSFERASE"/>
    <property type="match status" value="1"/>
</dbReference>
<dbReference type="GO" id="GO:0016740">
    <property type="term" value="F:transferase activity"/>
    <property type="evidence" value="ECO:0007669"/>
    <property type="project" value="UniProtKB-UniRule"/>
</dbReference>
<keyword evidence="5 10" id="KW-0479">Metal-binding</keyword>
<evidence type="ECO:0000313" key="13">
    <source>
        <dbReference type="Proteomes" id="UP000295484"/>
    </source>
</evidence>
<protein>
    <recommendedName>
        <fullName evidence="2 10">FAD:protein FMN transferase</fullName>
        <ecNumber evidence="1 10">2.7.1.180</ecNumber>
    </recommendedName>
    <alternativeName>
        <fullName evidence="8 10">Flavin transferase</fullName>
    </alternativeName>
</protein>
<evidence type="ECO:0000256" key="10">
    <source>
        <dbReference type="PIRNR" id="PIRNR006268"/>
    </source>
</evidence>
<keyword evidence="4 10" id="KW-0808">Transferase</keyword>
<evidence type="ECO:0000256" key="1">
    <source>
        <dbReference type="ARBA" id="ARBA00011955"/>
    </source>
</evidence>
<evidence type="ECO:0000256" key="9">
    <source>
        <dbReference type="ARBA" id="ARBA00048540"/>
    </source>
</evidence>
<name>A0A4R8G9Z2_9RHOB</name>
<dbReference type="InterPro" id="IPR003374">
    <property type="entry name" value="ApbE-like_sf"/>
</dbReference>
<evidence type="ECO:0000256" key="6">
    <source>
        <dbReference type="ARBA" id="ARBA00022827"/>
    </source>
</evidence>
<evidence type="ECO:0000256" key="8">
    <source>
        <dbReference type="ARBA" id="ARBA00031306"/>
    </source>
</evidence>
<sequence length="319" mass="33028">MSRTSTDPGCLCRLVLNGPAMGARWSAVLHVGAGVDPAPLHAALAAAVAEVEAQMTTRRAESDLMRLNRAGPDRWIDLPEHLVEVLAAGLAIGQASGGAFEIGMGDAVAAWGFSGAAADPGRIRAALKEPRRPACEVLELDCANRRARKHGPLALDLCGIAKGYGVDRLAETARAFGIGSALMSIDGELRALGPRPGGQPWAVAVERPDPGQRAAHAVLALESGAVATSGDYRHWVDLGGRRLSHTMDPRRGAPLAASPASVTVLAPRCMEADAWATALMVLGREEGAALARRLGLSVLFLERDGAGLAETAIGPGFAA</sequence>
<dbReference type="PANTHER" id="PTHR30040">
    <property type="entry name" value="THIAMINE BIOSYNTHESIS LIPOPROTEIN APBE"/>
    <property type="match status" value="1"/>
</dbReference>
<feature type="binding site" evidence="11">
    <location>
        <position position="277"/>
    </location>
    <ligand>
        <name>Mg(2+)</name>
        <dbReference type="ChEBI" id="CHEBI:18420"/>
    </ligand>
</feature>
<evidence type="ECO:0000313" key="12">
    <source>
        <dbReference type="EMBL" id="TDX33216.1"/>
    </source>
</evidence>
<dbReference type="EC" id="2.7.1.180" evidence="1 10"/>
<comment type="cofactor">
    <cofactor evidence="11">
        <name>Mg(2+)</name>
        <dbReference type="ChEBI" id="CHEBI:18420"/>
    </cofactor>
    <cofactor evidence="11">
        <name>Mn(2+)</name>
        <dbReference type="ChEBI" id="CHEBI:29035"/>
    </cofactor>
    <text evidence="11">Magnesium. Can also use manganese.</text>
</comment>
<feature type="binding site" evidence="11">
    <location>
        <position position="159"/>
    </location>
    <ligand>
        <name>Mg(2+)</name>
        <dbReference type="ChEBI" id="CHEBI:18420"/>
    </ligand>
</feature>